<feature type="domain" description="Urocanase Rossmann-like" evidence="10">
    <location>
        <begin position="264"/>
        <end position="324"/>
    </location>
</feature>
<evidence type="ECO:0000256" key="4">
    <source>
        <dbReference type="ARBA" id="ARBA00022692"/>
    </source>
</evidence>
<feature type="transmembrane region" description="Helical" evidence="9">
    <location>
        <begin position="138"/>
        <end position="158"/>
    </location>
</feature>
<proteinExistence type="inferred from homology"/>
<feature type="non-terminal residue" evidence="11">
    <location>
        <position position="332"/>
    </location>
</feature>
<comment type="caution">
    <text evidence="11">The sequence shown here is derived from an EMBL/GenBank/DDBJ whole genome shotgun (WGS) entry which is preliminary data.</text>
</comment>
<evidence type="ECO:0000259" key="10">
    <source>
        <dbReference type="Pfam" id="PF01175"/>
    </source>
</evidence>
<dbReference type="InterPro" id="IPR052157">
    <property type="entry name" value="BCAA_transport_permease"/>
</dbReference>
<dbReference type="GO" id="GO:0005886">
    <property type="term" value="C:plasma membrane"/>
    <property type="evidence" value="ECO:0007669"/>
    <property type="project" value="UniProtKB-SubCell"/>
</dbReference>
<name>A0A7C9VP49_9BRAD</name>
<protein>
    <recommendedName>
        <fullName evidence="10">Urocanase Rossmann-like domain-containing protein</fullName>
    </recommendedName>
</protein>
<dbReference type="PANTHER" id="PTHR11795">
    <property type="entry name" value="BRANCHED-CHAIN AMINO ACID TRANSPORT SYSTEM PERMEASE PROTEIN LIVH"/>
    <property type="match status" value="1"/>
</dbReference>
<evidence type="ECO:0000256" key="5">
    <source>
        <dbReference type="ARBA" id="ARBA00022970"/>
    </source>
</evidence>
<dbReference type="Gene3D" id="3.40.50.10730">
    <property type="entry name" value="Urocanase like domains"/>
    <property type="match status" value="1"/>
</dbReference>
<evidence type="ECO:0000313" key="11">
    <source>
        <dbReference type="EMBL" id="NGX96813.1"/>
    </source>
</evidence>
<dbReference type="GO" id="GO:0022857">
    <property type="term" value="F:transmembrane transporter activity"/>
    <property type="evidence" value="ECO:0007669"/>
    <property type="project" value="InterPro"/>
</dbReference>
<keyword evidence="6 9" id="KW-1133">Transmembrane helix</keyword>
<evidence type="ECO:0000256" key="3">
    <source>
        <dbReference type="ARBA" id="ARBA00022475"/>
    </source>
</evidence>
<gene>
    <name evidence="11" type="ORF">G4V63_16835</name>
</gene>
<dbReference type="Pfam" id="PF01175">
    <property type="entry name" value="Urocanase"/>
    <property type="match status" value="1"/>
</dbReference>
<feature type="transmembrane region" description="Helical" evidence="9">
    <location>
        <begin position="6"/>
        <end position="30"/>
    </location>
</feature>
<dbReference type="AlphaFoldDB" id="A0A7C9VP49"/>
<dbReference type="SUPFAM" id="SSF111326">
    <property type="entry name" value="Urocanase"/>
    <property type="match status" value="1"/>
</dbReference>
<feature type="transmembrane region" description="Helical" evidence="9">
    <location>
        <begin position="94"/>
        <end position="114"/>
    </location>
</feature>
<feature type="transmembrane region" description="Helical" evidence="9">
    <location>
        <begin position="223"/>
        <end position="250"/>
    </location>
</feature>
<evidence type="ECO:0000256" key="1">
    <source>
        <dbReference type="ARBA" id="ARBA00004651"/>
    </source>
</evidence>
<evidence type="ECO:0000313" key="12">
    <source>
        <dbReference type="Proteomes" id="UP000480266"/>
    </source>
</evidence>
<keyword evidence="7 9" id="KW-0472">Membrane</keyword>
<sequence length="332" mass="35163">MSLLPAIITGLALGSMYGLLALGFHVTYAVSGTVNFSQGSSMTLGAVAGYFFLVLWGWPGALGIPAVLAICALYGLIIERYAVRPFVQRGSDNWLMATVAVGIIVDNLMLFVFGKEPRGFPSMLAVKPIQIVEGAGVYPLQLLIPVIGLLLATALHLFTRRTRHGVAMLAVVQNPNAARLMGIDVGRAIAASYAVSAVLAGIAALLIAPLFNVSSEMGTLFGIKAFAAAIIGGLGSAWGVMLAGLCLGLIEVFATSYLGSVYTQIDPKVVEGAAKRSMVDHVRAMLDFHKMGVPTLDYGNNIRQMAKEEGLHNAFDFPGFVPAYIRPLFCRG</sequence>
<feature type="transmembrane region" description="Helical" evidence="9">
    <location>
        <begin position="188"/>
        <end position="211"/>
    </location>
</feature>
<evidence type="ECO:0000256" key="7">
    <source>
        <dbReference type="ARBA" id="ARBA00023136"/>
    </source>
</evidence>
<feature type="transmembrane region" description="Helical" evidence="9">
    <location>
        <begin position="42"/>
        <end position="58"/>
    </location>
</feature>
<keyword evidence="2" id="KW-0813">Transport</keyword>
<dbReference type="EMBL" id="JAAMRR010000862">
    <property type="protein sequence ID" value="NGX96813.1"/>
    <property type="molecule type" value="Genomic_DNA"/>
</dbReference>
<comment type="subcellular location">
    <subcellularLocation>
        <location evidence="1">Cell membrane</location>
        <topology evidence="1">Multi-pass membrane protein</topology>
    </subcellularLocation>
</comment>
<dbReference type="Proteomes" id="UP000480266">
    <property type="component" value="Unassembled WGS sequence"/>
</dbReference>
<keyword evidence="5" id="KW-0029">Amino-acid transport</keyword>
<dbReference type="InterPro" id="IPR035085">
    <property type="entry name" value="Urocanase_Rossmann-like"/>
</dbReference>
<evidence type="ECO:0000256" key="9">
    <source>
        <dbReference type="SAM" id="Phobius"/>
    </source>
</evidence>
<dbReference type="InterPro" id="IPR001851">
    <property type="entry name" value="ABC_transp_permease"/>
</dbReference>
<dbReference type="GO" id="GO:0006865">
    <property type="term" value="P:amino acid transport"/>
    <property type="evidence" value="ECO:0007669"/>
    <property type="project" value="UniProtKB-KW"/>
</dbReference>
<dbReference type="PANTHER" id="PTHR11795:SF445">
    <property type="entry name" value="AMINO ACID ABC TRANSPORTER PERMEASE PROTEIN"/>
    <property type="match status" value="1"/>
</dbReference>
<evidence type="ECO:0000256" key="8">
    <source>
        <dbReference type="ARBA" id="ARBA00037998"/>
    </source>
</evidence>
<comment type="similarity">
    <text evidence="8">Belongs to the binding-protein-dependent transport system permease family. LivHM subfamily.</text>
</comment>
<evidence type="ECO:0000256" key="6">
    <source>
        <dbReference type="ARBA" id="ARBA00022989"/>
    </source>
</evidence>
<evidence type="ECO:0000256" key="2">
    <source>
        <dbReference type="ARBA" id="ARBA00022448"/>
    </source>
</evidence>
<organism evidence="11 12">
    <name type="scientific">Candidatus Afipia apatlaquensis</name>
    <dbReference type="NCBI Taxonomy" id="2712852"/>
    <lineage>
        <taxon>Bacteria</taxon>
        <taxon>Pseudomonadati</taxon>
        <taxon>Pseudomonadota</taxon>
        <taxon>Alphaproteobacteria</taxon>
        <taxon>Hyphomicrobiales</taxon>
        <taxon>Nitrobacteraceae</taxon>
        <taxon>Afipia</taxon>
    </lineage>
</organism>
<dbReference type="CDD" id="cd06582">
    <property type="entry name" value="TM_PBP1_LivH_like"/>
    <property type="match status" value="1"/>
</dbReference>
<accession>A0A7C9VP49</accession>
<keyword evidence="12" id="KW-1185">Reference proteome</keyword>
<keyword evidence="4 9" id="KW-0812">Transmembrane</keyword>
<keyword evidence="3" id="KW-1003">Cell membrane</keyword>
<dbReference type="Pfam" id="PF02653">
    <property type="entry name" value="BPD_transp_2"/>
    <property type="match status" value="1"/>
</dbReference>
<reference evidence="11" key="1">
    <citation type="submission" date="2020-02" db="EMBL/GenBank/DDBJ databases">
        <title>Draft genome sequence of Candidatus Afipia apatlaquensis IBT-C3, a potential strain for decolorization of textile dyes.</title>
        <authorList>
            <person name="Sanchez-Reyes A."/>
            <person name="Breton-Deval L."/>
            <person name="Mangelson H."/>
            <person name="Sanchez-Flores A."/>
        </authorList>
    </citation>
    <scope>NUCLEOTIDE SEQUENCE [LARGE SCALE GENOMIC DNA]</scope>
    <source>
        <strain evidence="11">IBT-C3</strain>
    </source>
</reference>
<dbReference type="InterPro" id="IPR036190">
    <property type="entry name" value="Urocanase_sf"/>
</dbReference>
<dbReference type="InterPro" id="IPR038364">
    <property type="entry name" value="Urocanase_central_sf"/>
</dbReference>